<dbReference type="PROSITE" id="PS50297">
    <property type="entry name" value="ANK_REP_REGION"/>
    <property type="match status" value="4"/>
</dbReference>
<gene>
    <name evidence="6" type="ORF">CAC42_4053</name>
</gene>
<dbReference type="InterPro" id="IPR035994">
    <property type="entry name" value="Nucleoside_phosphorylase_sf"/>
</dbReference>
<dbReference type="PANTHER" id="PTHR46082:SF11">
    <property type="entry name" value="AAA+ ATPASE DOMAIN-CONTAINING PROTEIN-RELATED"/>
    <property type="match status" value="1"/>
</dbReference>
<organism evidence="6 7">
    <name type="scientific">Sphaceloma murrayae</name>
    <dbReference type="NCBI Taxonomy" id="2082308"/>
    <lineage>
        <taxon>Eukaryota</taxon>
        <taxon>Fungi</taxon>
        <taxon>Dikarya</taxon>
        <taxon>Ascomycota</taxon>
        <taxon>Pezizomycotina</taxon>
        <taxon>Dothideomycetes</taxon>
        <taxon>Dothideomycetidae</taxon>
        <taxon>Myriangiales</taxon>
        <taxon>Elsinoaceae</taxon>
        <taxon>Sphaceloma</taxon>
    </lineage>
</organism>
<keyword evidence="1" id="KW-0677">Repeat</keyword>
<dbReference type="GO" id="GO:0016740">
    <property type="term" value="F:transferase activity"/>
    <property type="evidence" value="ECO:0007669"/>
    <property type="project" value="UniProtKB-KW"/>
</dbReference>
<dbReference type="Gene3D" id="3.40.50.300">
    <property type="entry name" value="P-loop containing nucleotide triphosphate hydrolases"/>
    <property type="match status" value="1"/>
</dbReference>
<evidence type="ECO:0000259" key="5">
    <source>
        <dbReference type="Pfam" id="PF24883"/>
    </source>
</evidence>
<reference evidence="6 7" key="1">
    <citation type="submission" date="2017-06" db="EMBL/GenBank/DDBJ databases">
        <title>Draft genome sequence of a variant of Elsinoe murrayae.</title>
        <authorList>
            <person name="Cheng Q."/>
        </authorList>
    </citation>
    <scope>NUCLEOTIDE SEQUENCE [LARGE SCALE GENOMIC DNA]</scope>
    <source>
        <strain evidence="6 7">CQ-2017a</strain>
    </source>
</reference>
<dbReference type="InterPro" id="IPR056884">
    <property type="entry name" value="NPHP3-like_N"/>
</dbReference>
<dbReference type="PANTHER" id="PTHR46082">
    <property type="entry name" value="ATP/GTP-BINDING PROTEIN-RELATED"/>
    <property type="match status" value="1"/>
</dbReference>
<evidence type="ECO:0000259" key="3">
    <source>
        <dbReference type="Pfam" id="PF01048"/>
    </source>
</evidence>
<name>A0A2K1QSP1_9PEZI</name>
<dbReference type="Pfam" id="PF00023">
    <property type="entry name" value="Ank"/>
    <property type="match status" value="1"/>
</dbReference>
<dbReference type="SMART" id="SM00248">
    <property type="entry name" value="ANK"/>
    <property type="match status" value="10"/>
</dbReference>
<dbReference type="InterPro" id="IPR055497">
    <property type="entry name" value="DUF7069"/>
</dbReference>
<evidence type="ECO:0000256" key="2">
    <source>
        <dbReference type="PROSITE-ProRule" id="PRU00023"/>
    </source>
</evidence>
<dbReference type="GO" id="GO:0009116">
    <property type="term" value="P:nucleoside metabolic process"/>
    <property type="evidence" value="ECO:0007669"/>
    <property type="project" value="InterPro"/>
</dbReference>
<comment type="caution">
    <text evidence="6">The sequence shown here is derived from an EMBL/GenBank/DDBJ whole genome shotgun (WGS) entry which is preliminary data.</text>
</comment>
<proteinExistence type="predicted"/>
<dbReference type="InterPro" id="IPR002110">
    <property type="entry name" value="Ankyrin_rpt"/>
</dbReference>
<feature type="domain" description="DUF7069" evidence="4">
    <location>
        <begin position="589"/>
        <end position="641"/>
    </location>
</feature>
<dbReference type="InterPro" id="IPR000845">
    <property type="entry name" value="Nucleoside_phosphorylase_d"/>
</dbReference>
<accession>A0A2K1QSP1</accession>
<dbReference type="PROSITE" id="PS50088">
    <property type="entry name" value="ANK_REPEAT"/>
    <property type="match status" value="4"/>
</dbReference>
<sequence>MYLKNTIDKSAISVGIICALPHELGAICAMLDHEYAQINEHDPLDSNSYVAGRIAHHDVVAACLPSGEYGTAVAAAVAKHMVRSFPQIKIGVMVGVGGGIPSEYHDIRLGDVAVSRPEGTVGGVIQYDLGRELERGKDGEERFERVGQLDKAPPALRSAVNKLEATLMIPGRSRMLPQLIQGVMEHPKKDGRWLRPSSDRLFHSDALHQGNAGNCNGCDMSKEVLRLPRQHQDPVVHYGTIATGNRVIKNAQTRDRLGKDLGAICCEMEAAGIMTSFPGLIVRGICDYADSHKNMDWQPFAALTAAAYTKELLHHVPSQALRDMRTAYDTCGKELRDDIASVAREVNAIGQQISKGHGEELEQNRSKLTQLFNTSTYREFKDVTATRVGDSCRWVLDDPLFVKWRGASHNDLLWITADAGCGKTVLAHSLIDEQLVLKPGTDAFICYFFFRDSASQTSIATALCAILHQLFSRYPTLLRHAQAIVKDNPDVVVKEPAKLWDIWKSICADQERPNIYCIFDALDECAEIHRFVGLLAEIVQPPTGVNPLSRRWTKVLVTSRPYRSLERSFTQLSKVLEIRLRGERKTVDINKEIDSVIRAEVRQLCEQYELGVEREAAIRNRLLGMENRTYLWLGLATAEIERAIAADGSLDDLDVIPSSVTDGYEKILSRIHQRNRSRARNVLRIIIAARRPFSLYEMHMAILLLEGNDTLTLDGLRERIRTDDAHFALNLSDLCGRFVFIQDDQCFLLHQTVKEFLIRDDYSRAFMMNDGVQSLPWKRSISVMEANIVMTDVFVRLLSLPDLFPVLQSCLPEQIQYDRNEPDPVELFEYITDRRLQELCREARLEWLHFIQQCQDLCPEPILSKLYVLHAHSPMQTIRFIHAHERPLIDQNECFEDSKMIRTGLVAMHGLHSLLRLFLGDQRGYGPSIVDFRDGGGDGLLQWAARPAGRAQIRSTACLEMLLSHGFSVGARGSNQEGILHHACRTSDARMIEFLLKRGADVQAVSGLGRTPLLDYAGWDTRFWQWRRHERALVMDVLKKYDADFEATDQYGANILRYLLDEQRGHLGTGNHPSELIEKAVRYGANPFTKDNAGCSAWDIICKDVAPSHGLSLVRAILNHGPSLSTANMLKGMGHFVVLAAEDDLTKEKYFARLLKRWHKHTEADSTPLTVALIAAANLGQLGIVDLLLKYVADVNAPMNGRSALMAAVQHSSPDVVRRLCKGGAHVNATYYGSMGSAMHIAAAHGDIEMLEILKTEGGDVNLTAIDKGSVLAQALCGLRPRSGTTWLVGNGAIISRDPTAKGREAYLAAQSGDVSRLDLCLSLGADVNTPGGRLGSPLHVAAYCGHVDMVRKLIDMRANVNALGPLGTPIYCAALPGKRIIGTKRRETFEALTSAGADTNIGSTGGSPIHLLFKDVELGEEQQLDLLDLLLRFGANPNASSPWGTPLCVAAGADQGSRGMARLLDAGADVDRMGPRGSALHAAAQAFRFANVVTLGKAGADINLPCKIGTPIQVALLPNCVLDRMLDDPFTYLEEDSMGRPCSNCVRWTWYRDSDYCTFDKSARAPGDPHVCSRWSQRQIRQETVLPYTEGAAPIARKIHAPDVLPWRKGNDERYRDRVETVRALLNHGADIHAGGPQGSARDIAGKWDDCELKSMIMEHGKTPRRGSERATLAFLLGDDDD</sequence>
<dbReference type="Gene3D" id="3.40.50.1580">
    <property type="entry name" value="Nucleoside phosphorylase domain"/>
    <property type="match status" value="1"/>
</dbReference>
<feature type="repeat" description="ANK" evidence="2">
    <location>
        <begin position="975"/>
        <end position="1007"/>
    </location>
</feature>
<evidence type="ECO:0000313" key="7">
    <source>
        <dbReference type="Proteomes" id="UP000243797"/>
    </source>
</evidence>
<dbReference type="Pfam" id="PF12796">
    <property type="entry name" value="Ank_2"/>
    <property type="match status" value="1"/>
</dbReference>
<dbReference type="STRING" id="2082308.A0A2K1QSP1"/>
<dbReference type="Pfam" id="PF01048">
    <property type="entry name" value="PNP_UDP_1"/>
    <property type="match status" value="1"/>
</dbReference>
<evidence type="ECO:0000259" key="4">
    <source>
        <dbReference type="Pfam" id="PF23239"/>
    </source>
</evidence>
<dbReference type="Pfam" id="PF24883">
    <property type="entry name" value="NPHP3_N"/>
    <property type="match status" value="1"/>
</dbReference>
<evidence type="ECO:0000256" key="1">
    <source>
        <dbReference type="ARBA" id="ARBA00022737"/>
    </source>
</evidence>
<dbReference type="InterPro" id="IPR027417">
    <property type="entry name" value="P-loop_NTPase"/>
</dbReference>
<dbReference type="Proteomes" id="UP000243797">
    <property type="component" value="Unassembled WGS sequence"/>
</dbReference>
<feature type="domain" description="Nephrocystin 3-like N-terminal" evidence="5">
    <location>
        <begin position="391"/>
        <end position="560"/>
    </location>
</feature>
<feature type="repeat" description="ANK" evidence="2">
    <location>
        <begin position="1234"/>
        <end position="1266"/>
    </location>
</feature>
<dbReference type="EMBL" id="NKHZ01000047">
    <property type="protein sequence ID" value="PNS18094.1"/>
    <property type="molecule type" value="Genomic_DNA"/>
</dbReference>
<dbReference type="Pfam" id="PF13637">
    <property type="entry name" value="Ank_4"/>
    <property type="match status" value="1"/>
</dbReference>
<evidence type="ECO:0000313" key="6">
    <source>
        <dbReference type="EMBL" id="PNS18094.1"/>
    </source>
</evidence>
<keyword evidence="7" id="KW-1185">Reference proteome</keyword>
<keyword evidence="6" id="KW-0808">Transferase</keyword>
<dbReference type="InterPro" id="IPR036770">
    <property type="entry name" value="Ankyrin_rpt-contain_sf"/>
</dbReference>
<dbReference type="Pfam" id="PF23239">
    <property type="entry name" value="DUF7069"/>
    <property type="match status" value="1"/>
</dbReference>
<feature type="domain" description="Nucleoside phosphorylase" evidence="3">
    <location>
        <begin position="14"/>
        <end position="162"/>
    </location>
</feature>
<protein>
    <submittedName>
        <fullName evidence="6">Palmitoyltransferase akr1</fullName>
    </submittedName>
</protein>
<feature type="repeat" description="ANK" evidence="2">
    <location>
        <begin position="1200"/>
        <end position="1232"/>
    </location>
</feature>
<dbReference type="SUPFAM" id="SSF53167">
    <property type="entry name" value="Purine and uridine phosphorylases"/>
    <property type="match status" value="1"/>
</dbReference>
<feature type="repeat" description="ANK" evidence="2">
    <location>
        <begin position="1334"/>
        <end position="1366"/>
    </location>
</feature>
<keyword evidence="2" id="KW-0040">ANK repeat</keyword>
<dbReference type="Gene3D" id="1.25.40.20">
    <property type="entry name" value="Ankyrin repeat-containing domain"/>
    <property type="match status" value="3"/>
</dbReference>
<dbReference type="OrthoDB" id="194358at2759"/>
<dbReference type="InParanoid" id="A0A2K1QSP1"/>
<dbReference type="InterPro" id="IPR053137">
    <property type="entry name" value="NLR-like"/>
</dbReference>
<dbReference type="SUPFAM" id="SSF48403">
    <property type="entry name" value="Ankyrin repeat"/>
    <property type="match status" value="2"/>
</dbReference>